<dbReference type="Pfam" id="PF01478">
    <property type="entry name" value="Peptidase_A24"/>
    <property type="match status" value="1"/>
</dbReference>
<feature type="transmembrane region" description="Helical" evidence="6">
    <location>
        <begin position="133"/>
        <end position="152"/>
    </location>
</feature>
<gene>
    <name evidence="8" type="ORF">H6P80_07530</name>
</gene>
<evidence type="ECO:0000256" key="3">
    <source>
        <dbReference type="ARBA" id="ARBA00022692"/>
    </source>
</evidence>
<accession>A0A842HYP8</accession>
<dbReference type="GO" id="GO:0004190">
    <property type="term" value="F:aspartic-type endopeptidase activity"/>
    <property type="evidence" value="ECO:0007669"/>
    <property type="project" value="InterPro"/>
</dbReference>
<evidence type="ECO:0000256" key="4">
    <source>
        <dbReference type="ARBA" id="ARBA00022989"/>
    </source>
</evidence>
<keyword evidence="4 6" id="KW-1133">Transmembrane helix</keyword>
<evidence type="ECO:0000256" key="2">
    <source>
        <dbReference type="ARBA" id="ARBA00022475"/>
    </source>
</evidence>
<dbReference type="AlphaFoldDB" id="A0A842HYP8"/>
<dbReference type="EMBL" id="JACJVJ010000001">
    <property type="protein sequence ID" value="MBC2777471.1"/>
    <property type="molecule type" value="Genomic_DNA"/>
</dbReference>
<comment type="subcellular location">
    <subcellularLocation>
        <location evidence="1">Cell membrane</location>
        <topology evidence="1">Multi-pass membrane protein</topology>
    </subcellularLocation>
</comment>
<evidence type="ECO:0000256" key="6">
    <source>
        <dbReference type="SAM" id="Phobius"/>
    </source>
</evidence>
<dbReference type="GO" id="GO:0005886">
    <property type="term" value="C:plasma membrane"/>
    <property type="evidence" value="ECO:0007669"/>
    <property type="project" value="UniProtKB-SubCell"/>
</dbReference>
<dbReference type="PANTHER" id="PTHR36506:SF1">
    <property type="entry name" value="PREFLAGELLIN PEPTIDASE"/>
    <property type="match status" value="1"/>
</dbReference>
<protein>
    <submittedName>
        <fullName evidence="8">Prepilin peptidase</fullName>
    </submittedName>
</protein>
<feature type="transmembrane region" description="Helical" evidence="6">
    <location>
        <begin position="100"/>
        <end position="121"/>
    </location>
</feature>
<keyword evidence="2" id="KW-1003">Cell membrane</keyword>
<evidence type="ECO:0000313" key="9">
    <source>
        <dbReference type="Proteomes" id="UP000564378"/>
    </source>
</evidence>
<dbReference type="RefSeq" id="WP_185800677.1">
    <property type="nucleotide sequence ID" value="NZ_JACJVJ010000001.1"/>
</dbReference>
<evidence type="ECO:0000259" key="7">
    <source>
        <dbReference type="Pfam" id="PF01478"/>
    </source>
</evidence>
<keyword evidence="5 6" id="KW-0472">Membrane</keyword>
<comment type="caution">
    <text evidence="8">The sequence shown here is derived from an EMBL/GenBank/DDBJ whole genome shotgun (WGS) entry which is preliminary data.</text>
</comment>
<evidence type="ECO:0000256" key="5">
    <source>
        <dbReference type="ARBA" id="ARBA00023136"/>
    </source>
</evidence>
<dbReference type="InterPro" id="IPR052218">
    <property type="entry name" value="Preflagellin_Peptidase"/>
</dbReference>
<proteinExistence type="predicted"/>
<sequence>MTGVASLFSLGILAPALLYAAWGDWLRRDIPNKLNAAIALTAPLYWWAAGFSLWPNVAIIVGLALVLFILFTFAFAIGAMGGGDVKMIGAIALWMTPMQLPVMLFVMALAGGIITVAMMIHHRVAKKPEKPEIPYGIAIAIGGLWALGWALMNGILTNGTVSP</sequence>
<feature type="transmembrane region" description="Helical" evidence="6">
    <location>
        <begin position="61"/>
        <end position="80"/>
    </location>
</feature>
<organism evidence="8 9">
    <name type="scientific">Parasphingopyxis marina</name>
    <dbReference type="NCBI Taxonomy" id="2761622"/>
    <lineage>
        <taxon>Bacteria</taxon>
        <taxon>Pseudomonadati</taxon>
        <taxon>Pseudomonadota</taxon>
        <taxon>Alphaproteobacteria</taxon>
        <taxon>Sphingomonadales</taxon>
        <taxon>Sphingomonadaceae</taxon>
        <taxon>Parasphingopyxis</taxon>
    </lineage>
</organism>
<dbReference type="Proteomes" id="UP000564378">
    <property type="component" value="Unassembled WGS sequence"/>
</dbReference>
<dbReference type="PANTHER" id="PTHR36506">
    <property type="entry name" value="PREFLAGELLIN PEPTIDASE"/>
    <property type="match status" value="1"/>
</dbReference>
<name>A0A842HYP8_9SPHN</name>
<keyword evidence="3 6" id="KW-0812">Transmembrane</keyword>
<keyword evidence="9" id="KW-1185">Reference proteome</keyword>
<feature type="domain" description="Prepilin type IV endopeptidase peptidase" evidence="7">
    <location>
        <begin position="12"/>
        <end position="116"/>
    </location>
</feature>
<feature type="transmembrane region" description="Helical" evidence="6">
    <location>
        <begin position="36"/>
        <end position="54"/>
    </location>
</feature>
<evidence type="ECO:0000256" key="1">
    <source>
        <dbReference type="ARBA" id="ARBA00004651"/>
    </source>
</evidence>
<evidence type="ECO:0000313" key="8">
    <source>
        <dbReference type="EMBL" id="MBC2777471.1"/>
    </source>
</evidence>
<dbReference type="Gene3D" id="1.20.120.1220">
    <property type="match status" value="1"/>
</dbReference>
<reference evidence="8 9" key="1">
    <citation type="submission" date="2020-08" db="EMBL/GenBank/DDBJ databases">
        <title>Draft genome sequence of Parasphingopyxis sp. GrpM-11.</title>
        <authorList>
            <person name="Oh J."/>
            <person name="Roh D.-H."/>
        </authorList>
    </citation>
    <scope>NUCLEOTIDE SEQUENCE [LARGE SCALE GENOMIC DNA]</scope>
    <source>
        <strain evidence="8 9">GrpM-11</strain>
    </source>
</reference>
<dbReference type="InterPro" id="IPR000045">
    <property type="entry name" value="Prepilin_IV_endopep_pep"/>
</dbReference>